<dbReference type="GO" id="GO:0046872">
    <property type="term" value="F:metal ion binding"/>
    <property type="evidence" value="ECO:0007669"/>
    <property type="project" value="UniProtKB-KW"/>
</dbReference>
<evidence type="ECO:0000256" key="1">
    <source>
        <dbReference type="ARBA" id="ARBA00022691"/>
    </source>
</evidence>
<gene>
    <name evidence="7" type="ORF">CLV72_102234</name>
</gene>
<reference evidence="7 8" key="1">
    <citation type="submission" date="2018-03" db="EMBL/GenBank/DDBJ databases">
        <title>Genomic Encyclopedia of Archaeal and Bacterial Type Strains, Phase II (KMG-II): from individual species to whole genera.</title>
        <authorList>
            <person name="Goeker M."/>
        </authorList>
    </citation>
    <scope>NUCLEOTIDE SEQUENCE [LARGE SCALE GENOMIC DNA]</scope>
    <source>
        <strain evidence="7 8">DSM 45601</strain>
    </source>
</reference>
<accession>A0A2T0Q9S9</accession>
<evidence type="ECO:0000256" key="3">
    <source>
        <dbReference type="ARBA" id="ARBA00023004"/>
    </source>
</evidence>
<evidence type="ECO:0000259" key="6">
    <source>
        <dbReference type="PROSITE" id="PS51918"/>
    </source>
</evidence>
<evidence type="ECO:0000256" key="2">
    <source>
        <dbReference type="ARBA" id="ARBA00022723"/>
    </source>
</evidence>
<dbReference type="CDD" id="cd21109">
    <property type="entry name" value="SPASM"/>
    <property type="match status" value="1"/>
</dbReference>
<dbReference type="PANTHER" id="PTHR11228">
    <property type="entry name" value="RADICAL SAM DOMAIN PROTEIN"/>
    <property type="match status" value="1"/>
</dbReference>
<dbReference type="InterPro" id="IPR013785">
    <property type="entry name" value="Aldolase_TIM"/>
</dbReference>
<dbReference type="EMBL" id="PVZC01000002">
    <property type="protein sequence ID" value="PRY00603.1"/>
    <property type="molecule type" value="Genomic_DNA"/>
</dbReference>
<dbReference type="SFLD" id="SFLDF00365">
    <property type="entry name" value="thuricin_CD_(TrnCD-like)"/>
    <property type="match status" value="1"/>
</dbReference>
<dbReference type="RefSeq" id="WP_106242272.1">
    <property type="nucleotide sequence ID" value="NZ_PVZC01000002.1"/>
</dbReference>
<keyword evidence="3" id="KW-0408">Iron</keyword>
<dbReference type="PANTHER" id="PTHR11228:SF7">
    <property type="entry name" value="PQQA PEPTIDE CYCLASE"/>
    <property type="match status" value="1"/>
</dbReference>
<keyword evidence="8" id="KW-1185">Reference proteome</keyword>
<dbReference type="SFLD" id="SFLDG01067">
    <property type="entry name" value="SPASM/twitch_domain_containing"/>
    <property type="match status" value="1"/>
</dbReference>
<dbReference type="GO" id="GO:0003824">
    <property type="term" value="F:catalytic activity"/>
    <property type="evidence" value="ECO:0007669"/>
    <property type="project" value="InterPro"/>
</dbReference>
<dbReference type="CDD" id="cd01335">
    <property type="entry name" value="Radical_SAM"/>
    <property type="match status" value="1"/>
</dbReference>
<name>A0A2T0Q9S9_9ACTN</name>
<evidence type="ECO:0000256" key="4">
    <source>
        <dbReference type="ARBA" id="ARBA00023014"/>
    </source>
</evidence>
<dbReference type="PROSITE" id="PS51918">
    <property type="entry name" value="RADICAL_SAM"/>
    <property type="match status" value="1"/>
</dbReference>
<keyword evidence="4" id="KW-0411">Iron-sulfur</keyword>
<feature type="domain" description="Radical SAM core" evidence="6">
    <location>
        <begin position="1"/>
        <end position="211"/>
    </location>
</feature>
<keyword evidence="1" id="KW-0949">S-adenosyl-L-methionine</keyword>
<evidence type="ECO:0000313" key="8">
    <source>
        <dbReference type="Proteomes" id="UP000237846"/>
    </source>
</evidence>
<dbReference type="SFLD" id="SFLDG01216">
    <property type="entry name" value="thioether_bond_formation_requi"/>
    <property type="match status" value="1"/>
</dbReference>
<dbReference type="InterPro" id="IPR058240">
    <property type="entry name" value="rSAM_sf"/>
</dbReference>
<dbReference type="SUPFAM" id="SSF102114">
    <property type="entry name" value="Radical SAM enzymes"/>
    <property type="match status" value="1"/>
</dbReference>
<feature type="region of interest" description="Disordered" evidence="5">
    <location>
        <begin position="253"/>
        <end position="276"/>
    </location>
</feature>
<dbReference type="Proteomes" id="UP000237846">
    <property type="component" value="Unassembled WGS sequence"/>
</dbReference>
<evidence type="ECO:0000256" key="5">
    <source>
        <dbReference type="SAM" id="MobiDB-lite"/>
    </source>
</evidence>
<comment type="caution">
    <text evidence="7">The sequence shown here is derived from an EMBL/GenBank/DDBJ whole genome shotgun (WGS) entry which is preliminary data.</text>
</comment>
<proteinExistence type="predicted"/>
<dbReference type="InterPro" id="IPR023885">
    <property type="entry name" value="4Fe4S-binding_SPASM_dom"/>
</dbReference>
<evidence type="ECO:0000313" key="7">
    <source>
        <dbReference type="EMBL" id="PRY00603.1"/>
    </source>
</evidence>
<protein>
    <submittedName>
        <fullName evidence="7">MoaA/NifB/PqqE/SkfB family radical SAM enzyme</fullName>
    </submittedName>
</protein>
<dbReference type="InterPro" id="IPR007197">
    <property type="entry name" value="rSAM"/>
</dbReference>
<dbReference type="AlphaFoldDB" id="A0A2T0Q9S9"/>
<dbReference type="SFLD" id="SFLDG01386">
    <property type="entry name" value="main_SPASM_domain-containing"/>
    <property type="match status" value="1"/>
</dbReference>
<dbReference type="Pfam" id="PF04055">
    <property type="entry name" value="Radical_SAM"/>
    <property type="match status" value="1"/>
</dbReference>
<sequence>MSVAFLELEITGRCQLACAHCYADSGPWGGHGVMTVDDWVRVIDQAPDAGVLDVQFIGGEPTLHPAFPELMRHALDAGLGAEVYSNLAHVRPEWWELFQRPKVYLAFSYYSDDPAEHDAITRRPGSHARTLANVRRAVGLGVPLRAGIVAVRQGQRVDAARRQLEAIGVRKINTDRMRGVGRGRPDASVPTVRELCGRCGRRNAAVSSDGDVWGCTLSRFLPPAGNVRTQRLADILHGAAMARLVAAIPPRGTGCSPDDGCHPEDSAPSVCGPELR</sequence>
<dbReference type="GO" id="GO:0051536">
    <property type="term" value="F:iron-sulfur cluster binding"/>
    <property type="evidence" value="ECO:0007669"/>
    <property type="project" value="UniProtKB-KW"/>
</dbReference>
<dbReference type="Pfam" id="PF13186">
    <property type="entry name" value="SPASM"/>
    <property type="match status" value="1"/>
</dbReference>
<dbReference type="SFLD" id="SFLDS00029">
    <property type="entry name" value="Radical_SAM"/>
    <property type="match status" value="1"/>
</dbReference>
<organism evidence="7 8">
    <name type="scientific">Allonocardiopsis opalescens</name>
    <dbReference type="NCBI Taxonomy" id="1144618"/>
    <lineage>
        <taxon>Bacteria</taxon>
        <taxon>Bacillati</taxon>
        <taxon>Actinomycetota</taxon>
        <taxon>Actinomycetes</taxon>
        <taxon>Streptosporangiales</taxon>
        <taxon>Allonocardiopsis</taxon>
    </lineage>
</organism>
<dbReference type="InterPro" id="IPR050377">
    <property type="entry name" value="Radical_SAM_PqqE_MftC-like"/>
</dbReference>
<keyword evidence="2" id="KW-0479">Metal-binding</keyword>
<dbReference type="OrthoDB" id="9782387at2"/>
<dbReference type="Gene3D" id="3.20.20.70">
    <property type="entry name" value="Aldolase class I"/>
    <property type="match status" value="1"/>
</dbReference>